<keyword evidence="1" id="KW-0472">Membrane</keyword>
<feature type="transmembrane region" description="Helical" evidence="1">
    <location>
        <begin position="32"/>
        <end position="51"/>
    </location>
</feature>
<dbReference type="InterPro" id="IPR007065">
    <property type="entry name" value="HPP"/>
</dbReference>
<evidence type="ECO:0000256" key="1">
    <source>
        <dbReference type="SAM" id="Phobius"/>
    </source>
</evidence>
<feature type="domain" description="HPP transmembrane region" evidence="2">
    <location>
        <begin position="27"/>
        <end position="186"/>
    </location>
</feature>
<feature type="transmembrane region" description="Helical" evidence="1">
    <location>
        <begin position="167"/>
        <end position="190"/>
    </location>
</feature>
<keyword evidence="1" id="KW-0812">Transmembrane</keyword>
<accession>A0ABP9YUT9</accession>
<comment type="caution">
    <text evidence="3">The sequence shown here is derived from an EMBL/GenBank/DDBJ whole genome shotgun (WGS) entry which is preliminary data.</text>
</comment>
<name>A0ABP9YUT9_9FUNG</name>
<feature type="transmembrane region" description="Helical" evidence="1">
    <location>
        <begin position="123"/>
        <end position="140"/>
    </location>
</feature>
<protein>
    <recommendedName>
        <fullName evidence="2">HPP transmembrane region domain-containing protein</fullName>
    </recommendedName>
</protein>
<sequence length="306" mass="33804">MTRLEKFPYFISYFLGYRKPDHNKKPIPQWRVYVWSFLAAWIGIALLEIIFTYSESFQNHDTPMIIASFGATAVLAYGVIESPLAQPRNVIGGHTIGSVVGVIIAQLFLNIQHNWISESQKTAVTWVGGATAMAVALNLMQLTKTVHPPAGASALIAVVTPNIVEMAWFYIAVVVVSAIVQVTIVAYDWLYWWTPHAPIKIDPLTVHTLMPSSDEKVPEDIVSDNLTEAEEGRLRNRSVSSQISTYTSVGVVEHALLVLRRKVEESDTPFALISPGLPIVATHGLLSPSEHETLELLLQKLNAKAP</sequence>
<dbReference type="Pfam" id="PF04982">
    <property type="entry name" value="TM_HPP"/>
    <property type="match status" value="1"/>
</dbReference>
<gene>
    <name evidence="3" type="ORF">MFLAVUS_004055</name>
</gene>
<organism evidence="3 4">
    <name type="scientific">Mucor flavus</name>
    <dbReference type="NCBI Taxonomy" id="439312"/>
    <lineage>
        <taxon>Eukaryota</taxon>
        <taxon>Fungi</taxon>
        <taxon>Fungi incertae sedis</taxon>
        <taxon>Mucoromycota</taxon>
        <taxon>Mucoromycotina</taxon>
        <taxon>Mucoromycetes</taxon>
        <taxon>Mucorales</taxon>
        <taxon>Mucorineae</taxon>
        <taxon>Mucoraceae</taxon>
        <taxon>Mucor</taxon>
    </lineage>
</organism>
<dbReference type="PANTHER" id="PTHR33741:SF5">
    <property type="entry name" value="TRANSMEMBRANE PROTEIN DDB_G0269096-RELATED"/>
    <property type="match status" value="1"/>
</dbReference>
<reference evidence="3 4" key="1">
    <citation type="submission" date="2024-04" db="EMBL/GenBank/DDBJ databases">
        <title>genome sequences of Mucor flavus KT1a and Helicostylum pulchrum KT1b strains isolated from the surface of a dry-aged beef.</title>
        <authorList>
            <person name="Toyotome T."/>
            <person name="Hosono M."/>
            <person name="Torimaru M."/>
            <person name="Fukuda K."/>
            <person name="Mikami N."/>
        </authorList>
    </citation>
    <scope>NUCLEOTIDE SEQUENCE [LARGE SCALE GENOMIC DNA]</scope>
    <source>
        <strain evidence="3 4">KT1a</strain>
    </source>
</reference>
<evidence type="ECO:0000313" key="4">
    <source>
        <dbReference type="Proteomes" id="UP001473302"/>
    </source>
</evidence>
<proteinExistence type="predicted"/>
<dbReference type="InterPro" id="IPR058581">
    <property type="entry name" value="TM_HPP"/>
</dbReference>
<evidence type="ECO:0000259" key="2">
    <source>
        <dbReference type="Pfam" id="PF04982"/>
    </source>
</evidence>
<keyword evidence="4" id="KW-1185">Reference proteome</keyword>
<feature type="transmembrane region" description="Helical" evidence="1">
    <location>
        <begin position="63"/>
        <end position="80"/>
    </location>
</feature>
<feature type="transmembrane region" description="Helical" evidence="1">
    <location>
        <begin position="92"/>
        <end position="111"/>
    </location>
</feature>
<dbReference type="Proteomes" id="UP001473302">
    <property type="component" value="Unassembled WGS sequence"/>
</dbReference>
<keyword evidence="1" id="KW-1133">Transmembrane helix</keyword>
<evidence type="ECO:0000313" key="3">
    <source>
        <dbReference type="EMBL" id="GAA5810632.1"/>
    </source>
</evidence>
<dbReference type="EMBL" id="BAABUK010000008">
    <property type="protein sequence ID" value="GAA5810632.1"/>
    <property type="molecule type" value="Genomic_DNA"/>
</dbReference>
<dbReference type="PANTHER" id="PTHR33741">
    <property type="entry name" value="TRANSMEMBRANE PROTEIN DDB_G0269096-RELATED"/>
    <property type="match status" value="1"/>
</dbReference>